<evidence type="ECO:0000256" key="1">
    <source>
        <dbReference type="SAM" id="MobiDB-lite"/>
    </source>
</evidence>
<feature type="region of interest" description="Disordered" evidence="1">
    <location>
        <begin position="154"/>
        <end position="191"/>
    </location>
</feature>
<dbReference type="AlphaFoldDB" id="A0A5B7G2A9"/>
<keyword evidence="3" id="KW-1185">Reference proteome</keyword>
<evidence type="ECO:0000313" key="3">
    <source>
        <dbReference type="Proteomes" id="UP000324222"/>
    </source>
</evidence>
<feature type="compositionally biased region" description="Low complexity" evidence="1">
    <location>
        <begin position="159"/>
        <end position="169"/>
    </location>
</feature>
<comment type="caution">
    <text evidence="2">The sequence shown here is derived from an EMBL/GenBank/DDBJ whole genome shotgun (WGS) entry which is preliminary data.</text>
</comment>
<organism evidence="2 3">
    <name type="scientific">Portunus trituberculatus</name>
    <name type="common">Swimming crab</name>
    <name type="synonym">Neptunus trituberculatus</name>
    <dbReference type="NCBI Taxonomy" id="210409"/>
    <lineage>
        <taxon>Eukaryota</taxon>
        <taxon>Metazoa</taxon>
        <taxon>Ecdysozoa</taxon>
        <taxon>Arthropoda</taxon>
        <taxon>Crustacea</taxon>
        <taxon>Multicrustacea</taxon>
        <taxon>Malacostraca</taxon>
        <taxon>Eumalacostraca</taxon>
        <taxon>Eucarida</taxon>
        <taxon>Decapoda</taxon>
        <taxon>Pleocyemata</taxon>
        <taxon>Brachyura</taxon>
        <taxon>Eubrachyura</taxon>
        <taxon>Portunoidea</taxon>
        <taxon>Portunidae</taxon>
        <taxon>Portuninae</taxon>
        <taxon>Portunus</taxon>
    </lineage>
</organism>
<reference evidence="2 3" key="1">
    <citation type="submission" date="2019-05" db="EMBL/GenBank/DDBJ databases">
        <title>Another draft genome of Portunus trituberculatus and its Hox gene families provides insights of decapod evolution.</title>
        <authorList>
            <person name="Jeong J.-H."/>
            <person name="Song I."/>
            <person name="Kim S."/>
            <person name="Choi T."/>
            <person name="Kim D."/>
            <person name="Ryu S."/>
            <person name="Kim W."/>
        </authorList>
    </citation>
    <scope>NUCLEOTIDE SEQUENCE [LARGE SCALE GENOMIC DNA]</scope>
    <source>
        <tissue evidence="2">Muscle</tissue>
    </source>
</reference>
<dbReference type="EMBL" id="VSRR010010074">
    <property type="protein sequence ID" value="MPC51278.1"/>
    <property type="molecule type" value="Genomic_DNA"/>
</dbReference>
<evidence type="ECO:0000313" key="2">
    <source>
        <dbReference type="EMBL" id="MPC51278.1"/>
    </source>
</evidence>
<accession>A0A5B7G2A9</accession>
<dbReference type="Proteomes" id="UP000324222">
    <property type="component" value="Unassembled WGS sequence"/>
</dbReference>
<protein>
    <submittedName>
        <fullName evidence="2">Uncharacterized protein</fullName>
    </submittedName>
</protein>
<sequence length="191" mass="20695">MRAVEDPQKEHWMSFFDGLMPYLLRISPSTQMLFKMELMAAVRIFSEVPDEEAEDYLLHCMSSLRGSKRQRAPEPPQPVTTAVLSTVGVPQQVTTVAQVAPQVTVAPNVPVTLTPAQVAHLQTQLLRSPLPGSSLGGVDVHNHSATSLSSLFDALQSGTPGQQPATPRAPRAEEAASLETPPWINRQGNVP</sequence>
<proteinExistence type="predicted"/>
<gene>
    <name evidence="2" type="ORF">E2C01_045123</name>
</gene>
<name>A0A5B7G2A9_PORTR</name>